<dbReference type="PATRIC" id="fig|1229521.3.peg.2162"/>
<dbReference type="STRING" id="1229521.D791_02127"/>
<name>W9UVC1_9GAMM</name>
<evidence type="ECO:0000313" key="2">
    <source>
        <dbReference type="Proteomes" id="UP000019464"/>
    </source>
</evidence>
<accession>W9UVC1</accession>
<dbReference type="EMBL" id="AONB01000009">
    <property type="protein sequence ID" value="EXJ11029.1"/>
    <property type="molecule type" value="Genomic_DNA"/>
</dbReference>
<dbReference type="OrthoDB" id="9804086at2"/>
<keyword evidence="2" id="KW-1185">Reference proteome</keyword>
<dbReference type="Proteomes" id="UP000019464">
    <property type="component" value="Unassembled WGS sequence"/>
</dbReference>
<sequence>MDKKSLTERDICTKFINPALEQAGWDLNTQVREEVSFTAGRIIVRGRLQSKKPSPTPTTSHNIHKDNFTKTLALPASFKDD</sequence>
<reference evidence="2" key="1">
    <citation type="submission" date="2012-11" db="EMBL/GenBank/DDBJ databases">
        <authorList>
            <person name="Singh A."/>
            <person name="Pinnaka A.K."/>
            <person name="Vaidya B."/>
        </authorList>
    </citation>
    <scope>NUCLEOTIDE SEQUENCE [LARGE SCALE GENOMIC DNA]</scope>
    <source>
        <strain evidence="2">AK23</strain>
    </source>
</reference>
<reference evidence="1 2" key="2">
    <citation type="journal article" date="2015" name="Syst. Appl. Microbiol.">
        <title>Nitrincola nitratireducens sp. nov. isolated from a haloalkaline crater lake.</title>
        <authorList>
            <person name="Singh A."/>
            <person name="Vaidya B."/>
            <person name="Tanuku N.R."/>
            <person name="Pinnaka A.K."/>
        </authorList>
    </citation>
    <scope>NUCLEOTIDE SEQUENCE [LARGE SCALE GENOMIC DNA]</scope>
    <source>
        <strain evidence="1 2">AK23</strain>
    </source>
</reference>
<dbReference type="RefSeq" id="WP_036510875.1">
    <property type="nucleotide sequence ID" value="NZ_AONB01000009.1"/>
</dbReference>
<evidence type="ECO:0000313" key="1">
    <source>
        <dbReference type="EMBL" id="EXJ11029.1"/>
    </source>
</evidence>
<dbReference type="AlphaFoldDB" id="W9UVC1"/>
<gene>
    <name evidence="1" type="ORF">D791_02127</name>
</gene>
<dbReference type="Gene3D" id="3.90.1570.30">
    <property type="match status" value="1"/>
</dbReference>
<organism evidence="1 2">
    <name type="scientific">Nitrincola nitratireducens</name>
    <dbReference type="NCBI Taxonomy" id="1229521"/>
    <lineage>
        <taxon>Bacteria</taxon>
        <taxon>Pseudomonadati</taxon>
        <taxon>Pseudomonadota</taxon>
        <taxon>Gammaproteobacteria</taxon>
        <taxon>Oceanospirillales</taxon>
        <taxon>Oceanospirillaceae</taxon>
        <taxon>Nitrincola</taxon>
    </lineage>
</organism>
<proteinExistence type="predicted"/>
<comment type="caution">
    <text evidence="1">The sequence shown here is derived from an EMBL/GenBank/DDBJ whole genome shotgun (WGS) entry which is preliminary data.</text>
</comment>
<protein>
    <submittedName>
        <fullName evidence="1">Uncharacterized protein</fullName>
    </submittedName>
</protein>